<gene>
    <name evidence="2" type="ORF">ACFPOG_16845</name>
</gene>
<dbReference type="EMBL" id="JBHSMJ010000022">
    <property type="protein sequence ID" value="MFC5449920.1"/>
    <property type="molecule type" value="Genomic_DNA"/>
</dbReference>
<dbReference type="Gene3D" id="3.40.710.10">
    <property type="entry name" value="DD-peptidase/beta-lactamase superfamily"/>
    <property type="match status" value="1"/>
</dbReference>
<proteinExistence type="predicted"/>
<dbReference type="RefSeq" id="WP_270884909.1">
    <property type="nucleotide sequence ID" value="NZ_JAQFVF010000080.1"/>
</dbReference>
<dbReference type="PANTHER" id="PTHR35333:SF3">
    <property type="entry name" value="BETA-LACTAMASE-TYPE TRANSPEPTIDASE FOLD CONTAINING PROTEIN"/>
    <property type="match status" value="1"/>
</dbReference>
<reference evidence="3" key="1">
    <citation type="journal article" date="2019" name="Int. J. Syst. Evol. Microbiol.">
        <title>The Global Catalogue of Microorganisms (GCM) 10K type strain sequencing project: providing services to taxonomists for standard genome sequencing and annotation.</title>
        <authorList>
            <consortium name="The Broad Institute Genomics Platform"/>
            <consortium name="The Broad Institute Genome Sequencing Center for Infectious Disease"/>
            <person name="Wu L."/>
            <person name="Ma J."/>
        </authorList>
    </citation>
    <scope>NUCLEOTIDE SEQUENCE [LARGE SCALE GENOMIC DNA]</scope>
    <source>
        <strain evidence="3">KACC 11904</strain>
    </source>
</reference>
<sequence length="294" mass="32831">MLKGTLEQIVRESKGIVGLAVKHLQTGEEVSINENRLFPLASVFKVPILAELFNQVETGLLQLDQRVTFMANDRIPGSGVMQLFDSGASLTFKDLATLMIVVSDNAATDKILDWVGIEQVNRLMSEIGMTNSKIRYNCWKLLSFYVGMEGLEPSVQMIDEWKRREQAVAAGQIRTITLGLQENNVSTVTEMNMLLERIAKKEVISVSACEQMIDILSKQQFRNRIPYLLPPQTKVAHKTGTIGSTVNDVGIVRLPKDKGDLVISIFTEGNESVPHGERMIARLSRAVYDYFAVK</sequence>
<comment type="caution">
    <text evidence="2">The sequence shown here is derived from an EMBL/GenBank/DDBJ whole genome shotgun (WGS) entry which is preliminary data.</text>
</comment>
<dbReference type="Pfam" id="PF13354">
    <property type="entry name" value="Beta-lactamase2"/>
    <property type="match status" value="1"/>
</dbReference>
<dbReference type="InterPro" id="IPR045155">
    <property type="entry name" value="Beta-lactam_cat"/>
</dbReference>
<dbReference type="Proteomes" id="UP001596044">
    <property type="component" value="Unassembled WGS sequence"/>
</dbReference>
<protein>
    <submittedName>
        <fullName evidence="2">Serine hydrolase</fullName>
    </submittedName>
</protein>
<dbReference type="SUPFAM" id="SSF56601">
    <property type="entry name" value="beta-lactamase/transpeptidase-like"/>
    <property type="match status" value="1"/>
</dbReference>
<evidence type="ECO:0000259" key="1">
    <source>
        <dbReference type="Pfam" id="PF13354"/>
    </source>
</evidence>
<dbReference type="GO" id="GO:0016787">
    <property type="term" value="F:hydrolase activity"/>
    <property type="evidence" value="ECO:0007669"/>
    <property type="project" value="UniProtKB-KW"/>
</dbReference>
<accession>A0ABW0K9A0</accession>
<name>A0ABW0K9A0_9BACL</name>
<feature type="domain" description="Beta-lactamase class A catalytic" evidence="1">
    <location>
        <begin position="18"/>
        <end position="267"/>
    </location>
</feature>
<keyword evidence="2" id="KW-0378">Hydrolase</keyword>
<organism evidence="2 3">
    <name type="scientific">Paenibacillus aestuarii</name>
    <dbReference type="NCBI Taxonomy" id="516965"/>
    <lineage>
        <taxon>Bacteria</taxon>
        <taxon>Bacillati</taxon>
        <taxon>Bacillota</taxon>
        <taxon>Bacilli</taxon>
        <taxon>Bacillales</taxon>
        <taxon>Paenibacillaceae</taxon>
        <taxon>Paenibacillus</taxon>
    </lineage>
</organism>
<dbReference type="InterPro" id="IPR012338">
    <property type="entry name" value="Beta-lactam/transpept-like"/>
</dbReference>
<dbReference type="InterPro" id="IPR000871">
    <property type="entry name" value="Beta-lactam_class-A"/>
</dbReference>
<evidence type="ECO:0000313" key="2">
    <source>
        <dbReference type="EMBL" id="MFC5449920.1"/>
    </source>
</evidence>
<dbReference type="PANTHER" id="PTHR35333">
    <property type="entry name" value="BETA-LACTAMASE"/>
    <property type="match status" value="1"/>
</dbReference>
<evidence type="ECO:0000313" key="3">
    <source>
        <dbReference type="Proteomes" id="UP001596044"/>
    </source>
</evidence>
<keyword evidence="3" id="KW-1185">Reference proteome</keyword>